<dbReference type="Proteomes" id="UP000249061">
    <property type="component" value="Unassembled WGS sequence"/>
</dbReference>
<dbReference type="PANTHER" id="PTHR43363">
    <property type="entry name" value="HYPOXANTHINE PHOSPHORIBOSYLTRANSFERASE"/>
    <property type="match status" value="1"/>
</dbReference>
<dbReference type="PANTHER" id="PTHR43363:SF1">
    <property type="entry name" value="HYPOXANTHINE-GUANINE PHOSPHORIBOSYLTRANSFERASE"/>
    <property type="match status" value="1"/>
</dbReference>
<gene>
    <name evidence="5" type="ORF">DI536_00585</name>
</gene>
<keyword evidence="1" id="KW-0328">Glycosyltransferase</keyword>
<feature type="domain" description="Phosphoribosyltransferase" evidence="4">
    <location>
        <begin position="91"/>
        <end position="211"/>
    </location>
</feature>
<organism evidence="5 6">
    <name type="scientific">Archangium gephyra</name>
    <dbReference type="NCBI Taxonomy" id="48"/>
    <lineage>
        <taxon>Bacteria</taxon>
        <taxon>Pseudomonadati</taxon>
        <taxon>Myxococcota</taxon>
        <taxon>Myxococcia</taxon>
        <taxon>Myxococcales</taxon>
        <taxon>Cystobacterineae</taxon>
        <taxon>Archangiaceae</taxon>
        <taxon>Archangium</taxon>
    </lineage>
</organism>
<proteinExistence type="predicted"/>
<name>A0A2W5TV98_9BACT</name>
<dbReference type="SUPFAM" id="SSF53271">
    <property type="entry name" value="PRTase-like"/>
    <property type="match status" value="1"/>
</dbReference>
<evidence type="ECO:0000256" key="2">
    <source>
        <dbReference type="ARBA" id="ARBA00022679"/>
    </source>
</evidence>
<dbReference type="InterPro" id="IPR000836">
    <property type="entry name" value="PRTase_dom"/>
</dbReference>
<reference evidence="5 6" key="1">
    <citation type="submission" date="2017-08" db="EMBL/GenBank/DDBJ databases">
        <title>Infants hospitalized years apart are colonized by the same room-sourced microbial strains.</title>
        <authorList>
            <person name="Brooks B."/>
            <person name="Olm M.R."/>
            <person name="Firek B.A."/>
            <person name="Baker R."/>
            <person name="Thomas B.C."/>
            <person name="Morowitz M.J."/>
            <person name="Banfield J.F."/>
        </authorList>
    </citation>
    <scope>NUCLEOTIDE SEQUENCE [LARGE SCALE GENOMIC DNA]</scope>
    <source>
        <strain evidence="5">S2_003_000_R2_14</strain>
    </source>
</reference>
<evidence type="ECO:0000313" key="6">
    <source>
        <dbReference type="Proteomes" id="UP000249061"/>
    </source>
</evidence>
<dbReference type="AlphaFoldDB" id="A0A2W5TV98"/>
<keyword evidence="2 5" id="KW-0808">Transferase</keyword>
<dbReference type="Pfam" id="PF00156">
    <property type="entry name" value="Pribosyltran"/>
    <property type="match status" value="1"/>
</dbReference>
<dbReference type="CDD" id="cd06223">
    <property type="entry name" value="PRTases_typeI"/>
    <property type="match status" value="1"/>
</dbReference>
<sequence>MTKRVVRFRSAPARIWPIPLRVATRKTTPAKQRTVTRRPPEEDVFSAAGGIPTVPAGLPAKDFSNRKQALRELTWGEFDRQVQLLARAASAKFKPDAVIGLVHGGVFVGGAIASALKVEFFPVRVTERSREASRNETARDDVPLELAGKRVLIVDDVASSGDTIEFAIRLAKNAGVKATKSAALIARPGRFEPDFAAITSDDFFVFPWDYKDVVDDGRFDTGERRAVKRKK</sequence>
<evidence type="ECO:0000313" key="5">
    <source>
        <dbReference type="EMBL" id="PZR18412.1"/>
    </source>
</evidence>
<dbReference type="GO" id="GO:0016757">
    <property type="term" value="F:glycosyltransferase activity"/>
    <property type="evidence" value="ECO:0007669"/>
    <property type="project" value="UniProtKB-KW"/>
</dbReference>
<dbReference type="Gene3D" id="3.40.50.2020">
    <property type="match status" value="1"/>
</dbReference>
<evidence type="ECO:0000256" key="3">
    <source>
        <dbReference type="SAM" id="MobiDB-lite"/>
    </source>
</evidence>
<comment type="caution">
    <text evidence="5">The sequence shown here is derived from an EMBL/GenBank/DDBJ whole genome shotgun (WGS) entry which is preliminary data.</text>
</comment>
<protein>
    <submittedName>
        <fullName evidence="5">Phosphoribosyl transferase</fullName>
    </submittedName>
</protein>
<dbReference type="EMBL" id="QFQP01000001">
    <property type="protein sequence ID" value="PZR18412.1"/>
    <property type="molecule type" value="Genomic_DNA"/>
</dbReference>
<dbReference type="InterPro" id="IPR029057">
    <property type="entry name" value="PRTase-like"/>
</dbReference>
<evidence type="ECO:0000259" key="4">
    <source>
        <dbReference type="Pfam" id="PF00156"/>
    </source>
</evidence>
<feature type="region of interest" description="Disordered" evidence="3">
    <location>
        <begin position="27"/>
        <end position="49"/>
    </location>
</feature>
<evidence type="ECO:0000256" key="1">
    <source>
        <dbReference type="ARBA" id="ARBA00022676"/>
    </source>
</evidence>
<accession>A0A2W5TV98</accession>